<dbReference type="EMBL" id="AMQM01002891">
    <property type="status" value="NOT_ANNOTATED_CDS"/>
    <property type="molecule type" value="Genomic_DNA"/>
</dbReference>
<evidence type="ECO:0000256" key="1">
    <source>
        <dbReference type="SAM" id="Phobius"/>
    </source>
</evidence>
<evidence type="ECO:0008006" key="5">
    <source>
        <dbReference type="Google" id="ProtNLM"/>
    </source>
</evidence>
<accession>T1F044</accession>
<dbReference type="AlphaFoldDB" id="T1F044"/>
<evidence type="ECO:0000313" key="2">
    <source>
        <dbReference type="EMBL" id="ESO10184.1"/>
    </source>
</evidence>
<dbReference type="HOGENOM" id="CLU_2040596_0_0_1"/>
<reference evidence="3" key="3">
    <citation type="submission" date="2015-06" db="UniProtKB">
        <authorList>
            <consortium name="EnsemblMetazoa"/>
        </authorList>
    </citation>
    <scope>IDENTIFICATION</scope>
</reference>
<evidence type="ECO:0000313" key="4">
    <source>
        <dbReference type="Proteomes" id="UP000015101"/>
    </source>
</evidence>
<dbReference type="Proteomes" id="UP000015101">
    <property type="component" value="Unassembled WGS sequence"/>
</dbReference>
<dbReference type="KEGG" id="hro:HELRODRAFT_168056"/>
<dbReference type="EnsemblMetazoa" id="HelroT168056">
    <property type="protein sequence ID" value="HelroP168056"/>
    <property type="gene ID" value="HelroG168056"/>
</dbReference>
<keyword evidence="1" id="KW-0472">Membrane</keyword>
<reference evidence="4" key="1">
    <citation type="submission" date="2012-12" db="EMBL/GenBank/DDBJ databases">
        <authorList>
            <person name="Hellsten U."/>
            <person name="Grimwood J."/>
            <person name="Chapman J.A."/>
            <person name="Shapiro H."/>
            <person name="Aerts A."/>
            <person name="Otillar R.P."/>
            <person name="Terry A.Y."/>
            <person name="Boore J.L."/>
            <person name="Simakov O."/>
            <person name="Marletaz F."/>
            <person name="Cho S.-J."/>
            <person name="Edsinger-Gonzales E."/>
            <person name="Havlak P."/>
            <person name="Kuo D.-H."/>
            <person name="Larsson T."/>
            <person name="Lv J."/>
            <person name="Arendt D."/>
            <person name="Savage R."/>
            <person name="Osoegawa K."/>
            <person name="de Jong P."/>
            <person name="Lindberg D.R."/>
            <person name="Seaver E.C."/>
            <person name="Weisblat D.A."/>
            <person name="Putnam N.H."/>
            <person name="Grigoriev I.V."/>
            <person name="Rokhsar D.S."/>
        </authorList>
    </citation>
    <scope>NUCLEOTIDE SEQUENCE</scope>
</reference>
<keyword evidence="1" id="KW-0812">Transmembrane</keyword>
<organism evidence="3 4">
    <name type="scientific">Helobdella robusta</name>
    <name type="common">Californian leech</name>
    <dbReference type="NCBI Taxonomy" id="6412"/>
    <lineage>
        <taxon>Eukaryota</taxon>
        <taxon>Metazoa</taxon>
        <taxon>Spiralia</taxon>
        <taxon>Lophotrochozoa</taxon>
        <taxon>Annelida</taxon>
        <taxon>Clitellata</taxon>
        <taxon>Hirudinea</taxon>
        <taxon>Rhynchobdellida</taxon>
        <taxon>Glossiphoniidae</taxon>
        <taxon>Helobdella</taxon>
    </lineage>
</organism>
<gene>
    <name evidence="3" type="primary">20202194</name>
    <name evidence="2" type="ORF">HELRODRAFT_168056</name>
</gene>
<protein>
    <recommendedName>
        <fullName evidence="5">Sushi domain-containing protein</fullName>
    </recommendedName>
</protein>
<sequence>MESKKIKRDCGGLNQKTKKVFGCSYSLLPSLATISNHGSDVSISCNDSYEIYYVTCVENQWKGEIGNCSNNAQKIRLPSMISQPGNDYKHGQCFFCNFITCSLIICLLFKLVNTGHSLFVT</sequence>
<reference evidence="2 4" key="2">
    <citation type="journal article" date="2013" name="Nature">
        <title>Insights into bilaterian evolution from three spiralian genomes.</title>
        <authorList>
            <person name="Simakov O."/>
            <person name="Marletaz F."/>
            <person name="Cho S.J."/>
            <person name="Edsinger-Gonzales E."/>
            <person name="Havlak P."/>
            <person name="Hellsten U."/>
            <person name="Kuo D.H."/>
            <person name="Larsson T."/>
            <person name="Lv J."/>
            <person name="Arendt D."/>
            <person name="Savage R."/>
            <person name="Osoegawa K."/>
            <person name="de Jong P."/>
            <person name="Grimwood J."/>
            <person name="Chapman J.A."/>
            <person name="Shapiro H."/>
            <person name="Aerts A."/>
            <person name="Otillar R.P."/>
            <person name="Terry A.Y."/>
            <person name="Boore J.L."/>
            <person name="Grigoriev I.V."/>
            <person name="Lindberg D.R."/>
            <person name="Seaver E.C."/>
            <person name="Weisblat D.A."/>
            <person name="Putnam N.H."/>
            <person name="Rokhsar D.S."/>
        </authorList>
    </citation>
    <scope>NUCLEOTIDE SEQUENCE</scope>
</reference>
<feature type="transmembrane region" description="Helical" evidence="1">
    <location>
        <begin position="94"/>
        <end position="112"/>
    </location>
</feature>
<dbReference type="CTD" id="20202194"/>
<dbReference type="InParanoid" id="T1F044"/>
<proteinExistence type="predicted"/>
<dbReference type="GeneID" id="20202194"/>
<evidence type="ECO:0000313" key="3">
    <source>
        <dbReference type="EnsemblMetazoa" id="HelroP168056"/>
    </source>
</evidence>
<name>T1F044_HELRO</name>
<dbReference type="EMBL" id="KB095905">
    <property type="protein sequence ID" value="ESO10184.1"/>
    <property type="molecule type" value="Genomic_DNA"/>
</dbReference>
<dbReference type="RefSeq" id="XP_009011998.1">
    <property type="nucleotide sequence ID" value="XM_009013750.1"/>
</dbReference>
<keyword evidence="1" id="KW-1133">Transmembrane helix</keyword>
<keyword evidence="4" id="KW-1185">Reference proteome</keyword>